<feature type="region of interest" description="Disordered" evidence="1">
    <location>
        <begin position="38"/>
        <end position="70"/>
    </location>
</feature>
<dbReference type="Pfam" id="PF01526">
    <property type="entry name" value="DDE_Tnp_Tn3"/>
    <property type="match status" value="1"/>
</dbReference>
<evidence type="ECO:0000259" key="2">
    <source>
        <dbReference type="Pfam" id="PF01526"/>
    </source>
</evidence>
<feature type="domain" description="Tn3 transposase DDE" evidence="2">
    <location>
        <begin position="1"/>
        <end position="38"/>
    </location>
</feature>
<evidence type="ECO:0000313" key="4">
    <source>
        <dbReference type="Proteomes" id="UP000654345"/>
    </source>
</evidence>
<protein>
    <recommendedName>
        <fullName evidence="2">Tn3 transposase DDE domain-containing protein</fullName>
    </recommendedName>
</protein>
<comment type="caution">
    <text evidence="3">The sequence shown here is derived from an EMBL/GenBank/DDBJ whole genome shotgun (WGS) entry which is preliminary data.</text>
</comment>
<keyword evidence="4" id="KW-1185">Reference proteome</keyword>
<proteinExistence type="predicted"/>
<dbReference type="EMBL" id="BNJG01000007">
    <property type="protein sequence ID" value="GHO60924.1"/>
    <property type="molecule type" value="Genomic_DNA"/>
</dbReference>
<dbReference type="RefSeq" id="WP_420799606.1">
    <property type="nucleotide sequence ID" value="NZ_BNJG01000007.1"/>
</dbReference>
<organism evidence="3 4">
    <name type="scientific">Ktedonobacter robiniae</name>
    <dbReference type="NCBI Taxonomy" id="2778365"/>
    <lineage>
        <taxon>Bacteria</taxon>
        <taxon>Bacillati</taxon>
        <taxon>Chloroflexota</taxon>
        <taxon>Ktedonobacteria</taxon>
        <taxon>Ktedonobacterales</taxon>
        <taxon>Ktedonobacteraceae</taxon>
        <taxon>Ktedonobacter</taxon>
    </lineage>
</organism>
<reference evidence="3 4" key="1">
    <citation type="journal article" date="2021" name="Int. J. Syst. Evol. Microbiol.">
        <title>Reticulibacter mediterranei gen. nov., sp. nov., within the new family Reticulibacteraceae fam. nov., and Ktedonospora formicarum gen. nov., sp. nov., Ktedonobacter robiniae sp. nov., Dictyobacter formicarum sp. nov. and Dictyobacter arantiisoli sp. nov., belonging to the class Ktedonobacteria.</title>
        <authorList>
            <person name="Yabe S."/>
            <person name="Zheng Y."/>
            <person name="Wang C.M."/>
            <person name="Sakai Y."/>
            <person name="Abe K."/>
            <person name="Yokota A."/>
            <person name="Donadio S."/>
            <person name="Cavaletti L."/>
            <person name="Monciardini P."/>
        </authorList>
    </citation>
    <scope>NUCLEOTIDE SEQUENCE [LARGE SCALE GENOMIC DNA]</scope>
    <source>
        <strain evidence="3 4">SOSP1-30</strain>
    </source>
</reference>
<evidence type="ECO:0000313" key="3">
    <source>
        <dbReference type="EMBL" id="GHO60924.1"/>
    </source>
</evidence>
<sequence length="70" mass="7763">MISEALQKLNQEGAELGEQGVAALSPYVRQHINRFGRYQPACSDRAPTPTHTENTNPKLRQDRVSLAATE</sequence>
<feature type="compositionally biased region" description="Polar residues" evidence="1">
    <location>
        <begin position="49"/>
        <end position="58"/>
    </location>
</feature>
<evidence type="ECO:0000256" key="1">
    <source>
        <dbReference type="SAM" id="MobiDB-lite"/>
    </source>
</evidence>
<dbReference type="InterPro" id="IPR002513">
    <property type="entry name" value="Tn3_Tnp_DDE_dom"/>
</dbReference>
<gene>
    <name evidence="3" type="ORF">KSB_93990</name>
</gene>
<dbReference type="Proteomes" id="UP000654345">
    <property type="component" value="Unassembled WGS sequence"/>
</dbReference>
<accession>A0ABQ3V7R0</accession>
<name>A0ABQ3V7R0_9CHLR</name>